<comment type="caution">
    <text evidence="1">The sequence shown here is derived from an EMBL/GenBank/DDBJ whole genome shotgun (WGS) entry which is preliminary data.</text>
</comment>
<accession>A0A1Y1S8X2</accession>
<sequence>MCHEIVSQICDSTGVLDIVLNFAQQSESFNGVVLEYFVGENRCIFETQPIVECNLEVSGCSNGFHGLKMVKKVKMVKMVKNSAWKWMKMS</sequence>
<proteinExistence type="predicted"/>
<reference evidence="1 2" key="1">
    <citation type="journal article" date="2017" name="Environ. Microbiol.">
        <title>Decay of the glycolytic pathway and adaptation to intranuclear parasitism within Enterocytozoonidae microsporidia.</title>
        <authorList>
            <person name="Wiredu Boakye D."/>
            <person name="Jaroenlak P."/>
            <person name="Prachumwat A."/>
            <person name="Williams T.A."/>
            <person name="Bateman K.S."/>
            <person name="Itsathitphaisarn O."/>
            <person name="Sritunyalucksana K."/>
            <person name="Paszkiewicz K.H."/>
            <person name="Moore K.A."/>
            <person name="Stentiford G.D."/>
            <person name="Williams B.A."/>
        </authorList>
    </citation>
    <scope>NUCLEOTIDE SEQUENCE [LARGE SCALE GENOMIC DNA]</scope>
    <source>
        <strain evidence="1 2">GB1</strain>
    </source>
</reference>
<dbReference type="AlphaFoldDB" id="A0A1Y1S8X2"/>
<gene>
    <name evidence="1" type="ORF">ECANGB1_303</name>
</gene>
<dbReference type="VEuPathDB" id="MicrosporidiaDB:ECANGB1_303"/>
<evidence type="ECO:0000313" key="2">
    <source>
        <dbReference type="Proteomes" id="UP000192639"/>
    </source>
</evidence>
<name>A0A1Y1S8X2_9MICR</name>
<organism evidence="1 2">
    <name type="scientific">Enterospora canceri</name>
    <dbReference type="NCBI Taxonomy" id="1081671"/>
    <lineage>
        <taxon>Eukaryota</taxon>
        <taxon>Fungi</taxon>
        <taxon>Fungi incertae sedis</taxon>
        <taxon>Microsporidia</taxon>
        <taxon>Enterocytozoonidae</taxon>
        <taxon>Enterospora</taxon>
    </lineage>
</organism>
<dbReference type="Proteomes" id="UP000192639">
    <property type="component" value="Unassembled WGS sequence"/>
</dbReference>
<evidence type="ECO:0000313" key="1">
    <source>
        <dbReference type="EMBL" id="ORD94636.1"/>
    </source>
</evidence>
<dbReference type="EMBL" id="LWDP01000013">
    <property type="protein sequence ID" value="ORD94636.1"/>
    <property type="molecule type" value="Genomic_DNA"/>
</dbReference>
<keyword evidence="2" id="KW-1185">Reference proteome</keyword>
<protein>
    <submittedName>
        <fullName evidence="1">Uncharacterized protein</fullName>
    </submittedName>
</protein>